<organism evidence="2">
    <name type="scientific">Cyprideis torosa</name>
    <dbReference type="NCBI Taxonomy" id="163714"/>
    <lineage>
        <taxon>Eukaryota</taxon>
        <taxon>Metazoa</taxon>
        <taxon>Ecdysozoa</taxon>
        <taxon>Arthropoda</taxon>
        <taxon>Crustacea</taxon>
        <taxon>Oligostraca</taxon>
        <taxon>Ostracoda</taxon>
        <taxon>Podocopa</taxon>
        <taxon>Podocopida</taxon>
        <taxon>Cytherocopina</taxon>
        <taxon>Cytheroidea</taxon>
        <taxon>Cytherideidae</taxon>
        <taxon>Cyprideis</taxon>
    </lineage>
</organism>
<feature type="compositionally biased region" description="Pro residues" evidence="1">
    <location>
        <begin position="826"/>
        <end position="861"/>
    </location>
</feature>
<dbReference type="AlphaFoldDB" id="A0A7R8ZL27"/>
<feature type="compositionally biased region" description="Basic residues" evidence="1">
    <location>
        <begin position="398"/>
        <end position="419"/>
    </location>
</feature>
<proteinExistence type="predicted"/>
<dbReference type="EMBL" id="OB660582">
    <property type="protein sequence ID" value="CAD7225479.1"/>
    <property type="molecule type" value="Genomic_DNA"/>
</dbReference>
<feature type="region of interest" description="Disordered" evidence="1">
    <location>
        <begin position="154"/>
        <end position="195"/>
    </location>
</feature>
<feature type="region of interest" description="Disordered" evidence="1">
    <location>
        <begin position="825"/>
        <end position="861"/>
    </location>
</feature>
<feature type="region of interest" description="Disordered" evidence="1">
    <location>
        <begin position="735"/>
        <end position="774"/>
    </location>
</feature>
<gene>
    <name evidence="2" type="ORF">CTOB1V02_LOCUS3419</name>
</gene>
<dbReference type="OrthoDB" id="1914839at2759"/>
<name>A0A7R8ZL27_9CRUS</name>
<evidence type="ECO:0000256" key="1">
    <source>
        <dbReference type="SAM" id="MobiDB-lite"/>
    </source>
</evidence>
<feature type="region of interest" description="Disordered" evidence="1">
    <location>
        <begin position="571"/>
        <end position="605"/>
    </location>
</feature>
<protein>
    <submittedName>
        <fullName evidence="2">Uncharacterized protein</fullName>
    </submittedName>
</protein>
<sequence>MGKKKVKKKAVSSTSSEKIPEKTTTKLKWSLEDLLKKTEELVDNFDFDLAKTFCERAMEMSPENTKVLELLASIDIERRPVAKTLQLRHQVFVHLDFEVGTCWLGAEASGDSEAPGSIPAETGILPHQRLLRETQVTFNAWAIHPDLVGPESRAVRWRGDPVQGSSGVPPPRKGREDRSRPVPGGLIPTPNHKGPLTAQGMALEDSRGASILWLGNDRLHDGPLHKAAVLTSQWFLTYRRPDFQCEGGPCRLGKGRCLLPPRRGSLARGACSARTLPPLGLLARGSVAGILCNLSSPLGGTAVVGLLSAGERFLPSPLSALWALVRGSVSDFLLSPSSTPIRWTGDRLLWPDPGGPASSPSPETTSDGGGHPRCLVGSTGLDWGGGQLASRPLGLGARRSRRLSSRGHRQASRGRRRPRQGKEPWRSRHPRGRRRHHRRPSLRDRSGGSCCRSRVSPGSFSFPATQPPPSVPLPLLLPSPLPQLLLCGGHVLSSAGVKPGPCEGNSQERATLLAAPQAPLTPAPTFRITPVLGRPYPPLAPLTELRIATRGSPFLDVGMGEARTVRGQFTREGYPAGRATDAPHSGPDLSHHPSAKPSLPPFGAPHRTQDCYSGLGTEACPPVDLGGKDVSLSKDSVQRRDRINGQDWIRNRFRRTTGPIPRRRKGNLPAGTRARGLELLRRCFFGQSSVLPRDPRELSIPDRRGAGKAICPPELGPEALSCCIVATDLPSSSMVSQLEGRNRNNSSMSCSSSNGSGKGSVGRIHESKDSDTMGEMVRGWGGEPWRTGGGVHLATSLRNGSPPSWFGDGGGGGVITILSEVLRLIPRPPTARTPSEGPPPNPFPPTHAPPTHSLPPPSGDD</sequence>
<accession>A0A7R8ZL27</accession>
<reference evidence="2" key="1">
    <citation type="submission" date="2020-11" db="EMBL/GenBank/DDBJ databases">
        <authorList>
            <person name="Tran Van P."/>
        </authorList>
    </citation>
    <scope>NUCLEOTIDE SEQUENCE</scope>
</reference>
<feature type="region of interest" description="Disordered" evidence="1">
    <location>
        <begin position="345"/>
        <end position="465"/>
    </location>
</feature>
<feature type="compositionally biased region" description="Low complexity" evidence="1">
    <location>
        <begin position="447"/>
        <end position="459"/>
    </location>
</feature>
<feature type="compositionally biased region" description="Low complexity" evidence="1">
    <location>
        <begin position="743"/>
        <end position="755"/>
    </location>
</feature>
<feature type="compositionally biased region" description="Basic residues" evidence="1">
    <location>
        <begin position="427"/>
        <end position="440"/>
    </location>
</feature>
<feature type="region of interest" description="Disordered" evidence="1">
    <location>
        <begin position="1"/>
        <end position="22"/>
    </location>
</feature>
<feature type="compositionally biased region" description="Basic residues" evidence="1">
    <location>
        <begin position="1"/>
        <end position="10"/>
    </location>
</feature>
<evidence type="ECO:0000313" key="2">
    <source>
        <dbReference type="EMBL" id="CAD7225479.1"/>
    </source>
</evidence>
<feature type="compositionally biased region" description="Low complexity" evidence="1">
    <location>
        <begin position="351"/>
        <end position="366"/>
    </location>
</feature>